<organism evidence="6 7">
    <name type="scientific">Benzoatithermus flavus</name>
    <dbReference type="NCBI Taxonomy" id="3108223"/>
    <lineage>
        <taxon>Bacteria</taxon>
        <taxon>Pseudomonadati</taxon>
        <taxon>Pseudomonadota</taxon>
        <taxon>Alphaproteobacteria</taxon>
        <taxon>Geminicoccales</taxon>
        <taxon>Geminicoccaceae</taxon>
        <taxon>Benzoatithermus</taxon>
    </lineage>
</organism>
<keyword evidence="4" id="KW-0472">Membrane</keyword>
<dbReference type="Proteomes" id="UP001375743">
    <property type="component" value="Unassembled WGS sequence"/>
</dbReference>
<keyword evidence="7" id="KW-1185">Reference proteome</keyword>
<feature type="domain" description="Translocation and assembly module TamB C-terminal" evidence="5">
    <location>
        <begin position="1110"/>
        <end position="1458"/>
    </location>
</feature>
<evidence type="ECO:0000313" key="6">
    <source>
        <dbReference type="EMBL" id="MEK0083619.1"/>
    </source>
</evidence>
<keyword evidence="2" id="KW-0812">Transmembrane</keyword>
<evidence type="ECO:0000313" key="7">
    <source>
        <dbReference type="Proteomes" id="UP001375743"/>
    </source>
</evidence>
<dbReference type="Pfam" id="PF04357">
    <property type="entry name" value="TamB"/>
    <property type="match status" value="1"/>
</dbReference>
<dbReference type="PANTHER" id="PTHR36985:SF1">
    <property type="entry name" value="TRANSLOCATION AND ASSEMBLY MODULE SUBUNIT TAMB"/>
    <property type="match status" value="1"/>
</dbReference>
<dbReference type="PANTHER" id="PTHR36985">
    <property type="entry name" value="TRANSLOCATION AND ASSEMBLY MODULE SUBUNIT TAMB"/>
    <property type="match status" value="1"/>
</dbReference>
<protein>
    <submittedName>
        <fullName evidence="6">Translocation/assembly module TamB domain-containing protein</fullName>
    </submittedName>
</protein>
<evidence type="ECO:0000256" key="4">
    <source>
        <dbReference type="ARBA" id="ARBA00023136"/>
    </source>
</evidence>
<sequence length="1458" mass="151272">MLRRILWTLAGLLTVLVLLAAGLLGFAQTRSGKDRIAQFLSRAFATSERRIELSGLDGFVPFDIRLASLRLGDREGVWLEARDVRLALTPSALLRGIVLVREAGARRVALHRLPHAPEPPPPQKPFSLPELPELPGSLPRVLLQRLSVDELALDQPVLGEPATFALVGQAGTGTDGRAVEASLSLHRTDRPTAAVDLEAGLDLVGHRLRLDLEGSETGGLLAAATGRPEAGALQVSLAGEGPLSDWQGRLTVEAEHLAGTTLALSLAYAEEKRLGVRGRLTAEPGLLPPETADLLGGGIDLVLAARATGPQRIALEQLRLQVADMVLDGAGSADLAADTADADLTLHLPDLGRLGGLAKTPLTGSGTIRLRASGPVRQPDLRLMLDGKDIAAANAALHELGAAFDIAFLSPFGEGDPALRVAGRAEAAGLVLGGQALGEDGRATFDFAASLPRAGEATLERLALRSPLLELDGHGRVDPKRLAGAFRLDAGVPDLAAALRAALPPEQVPPDLAGAVRLGADVMLADRAQRIEVALTGGGQGLHLPSGAEALTGPAPNLEARVSIEPGSAVTVSSLVLAGEAVRLEGEPRYGLADQSLAGTVRLSLPALARLESLLHRPIGGRADLGIELGGTVPAPALRLQGEARPFTVAGEAFDRIGLAATVQGEATAAAGSIRLAAERARETVTLASDYRLAGRQLALSGLTLEGPGTRLSGKLDVALDGPRATGGLAGEVRDLAALAAWHRQNLAGRVALDLVLSTPDGRQDARLRLEATGLAGAFGSLRSARLDAAVQDALARPALDTRLEVQSFTRPGLGVETAALTAKGPLADLALSLRTQGRQGEQPFRVNSAAKIAALAPRRTITLTALAGSVAGQDIRLLRPATASLGDDGALTLDRLALRWGPAELQASLDLGGGRVRADASLAGLSLELLHGLGAPAVSGRANARLTLGGPARAPEGTAELRVQNLALDPAAAVKPDAVLEARLGRGRLDATLRLSELGAQPIVARADVPATLSLEPAAFALDRAAPLTGSIRGPIDLARVARLAALDGVQTTGTLQLALDLAGTVQRPEIGGAVDLAGGSMQEIGSGVVLRDLELHARGLGRQIVLQTLAARDPTGGRLTGRGSVALLDDGGVRYDATLQTEKARVLDNGLGTVVLSGNVAANGDLAAASVRGALTVERADIAIPDDTGPKVPVIEVREINGSRAEAGPDLALRPAGPSFDLRLDLAIDIPARLFVRGRGLDSEWGGKLQIEGPASEPEIVGALEVRRGFMDLLDRRFTISRGEISFVGKEPPLPMIDLEATAKTVDIQAVVRLKGPAADPKLTLASEPELPQDEILSRLLFGRSVARITPVQGLRLASAVRQLQGGGGLSDVLGALRRAVGIDTLDVESGEKPGESTARAGKYVSDNVFVEVERGVQQGTGRARVQIELTPNLSVGTQVTEQSQTGIGLQWRYDY</sequence>
<evidence type="ECO:0000256" key="2">
    <source>
        <dbReference type="ARBA" id="ARBA00022692"/>
    </source>
</evidence>
<dbReference type="RefSeq" id="WP_418159469.1">
    <property type="nucleotide sequence ID" value="NZ_JBBLZC010000009.1"/>
</dbReference>
<evidence type="ECO:0000256" key="1">
    <source>
        <dbReference type="ARBA" id="ARBA00004167"/>
    </source>
</evidence>
<comment type="subcellular location">
    <subcellularLocation>
        <location evidence="1">Membrane</location>
        <topology evidence="1">Single-pass membrane protein</topology>
    </subcellularLocation>
</comment>
<keyword evidence="3" id="KW-1133">Transmembrane helix</keyword>
<accession>A0ABU8XRA9</accession>
<proteinExistence type="predicted"/>
<evidence type="ECO:0000256" key="3">
    <source>
        <dbReference type="ARBA" id="ARBA00022989"/>
    </source>
</evidence>
<dbReference type="EMBL" id="JBBLZC010000009">
    <property type="protein sequence ID" value="MEK0083619.1"/>
    <property type="molecule type" value="Genomic_DNA"/>
</dbReference>
<gene>
    <name evidence="6" type="ORF">U1T56_10685</name>
</gene>
<comment type="caution">
    <text evidence="6">The sequence shown here is derived from an EMBL/GenBank/DDBJ whole genome shotgun (WGS) entry which is preliminary data.</text>
</comment>
<dbReference type="InterPro" id="IPR007452">
    <property type="entry name" value="TamB_C"/>
</dbReference>
<reference evidence="6 7" key="1">
    <citation type="submission" date="2024-01" db="EMBL/GenBank/DDBJ databases">
        <title>Multi-omics insights into the function and evolution of sodium benzoate biodegradation pathways in Benzoatithermus flavus gen. nov., sp. nov. from hot spring.</title>
        <authorList>
            <person name="Hu C.-J."/>
            <person name="Li W.-J."/>
        </authorList>
    </citation>
    <scope>NUCLEOTIDE SEQUENCE [LARGE SCALE GENOMIC DNA]</scope>
    <source>
        <strain evidence="6 7">SYSU G07066</strain>
    </source>
</reference>
<name>A0ABU8XRA9_9PROT</name>
<evidence type="ECO:0000259" key="5">
    <source>
        <dbReference type="Pfam" id="PF04357"/>
    </source>
</evidence>